<dbReference type="FunFam" id="2.10.25.10:FF:000388">
    <property type="entry name" value="Laminin subunit alpha"/>
    <property type="match status" value="1"/>
</dbReference>
<sequence length="3271" mass="360434">CKLVGGPAAAPLGRAIQGQFCDYCNAADPSKAHPITNAIDGTESWWQSPPLSMGLKYNEVNVTLDLGQLFHVAYILIKFANSPRPDLWVLERSVDFGKTYAPWQYFAYSRADCLERFGKEANLPVRKDSDVLCTTEYSRILPLENGEIVVSLVNGRPGAKNFTYSLGLQEFTKATNIRLHFLRTNTLLGHLISKAQRDPTVTRRYYYSIKDISIGGRCVCHGHAEVCSPKSAENQYHYVLMKSFSVNVSITLVEKLVIAAALDIIRNSGNLQQLGAQTYVNVSSQKDACNCHGHATDCFYDADVDQHRASLNIHGHYEGGGVCINCQHNTAGINCEKCAKGYYRPYGVPVRAPYGCIPCSCNLEHADGCEEGSGRCFCKQNFQGDHCERCADGFYGYPFCVYTPVYPSTSSIPSDAVAGDIIGKFLEAANQGILAPSVCRASATVQECWAVTVMDRPGSADVELDLRVFPVIPVQLATFSTPSAKKDKRREPVQRLPLKYLFSLAVCECNLMGTQPEVCDFLGRCLCRSGVAGLQCDSCQPGHHSFPACQACSCDGVGSLGNTCGPGGQCLCRGNYAGLRCDQCAPGYYSYPNCLRVNSECDPAGSVGSHSGYCQCLQHVEGPTCSKCKPLYWNLAKENPEGCTACQCDVSGTLSGVAECQQENGHCYCKSNVCGDSCDTCEAGYYALEKKNYFGCQGCRCDVGGSLSPACSQPWGSCRCRAHVVGTSCGQPEKNYFFPDLHHMKFEIEDGTTVQGGKIRFGYDPQEFPSFSWRGYAQMSSIQNEVRITLNVEKSNLYLFRIILRYINPGGETLSARISACQSQPGAGAAQSKEFVFPPSKEPAFITIPGKSSTEPFSLAPGMWTVSIMAEEVLLDYLVLLPSDYYEASLLQIPVTEPCTHPRPASAEQSVDDCLLYQHLPLGRFSCVLGSEAVQFRHGGDSRRTPVRQPAPSQPVMAHISGREVNLEMTINVPQVGRYVLVFEYANEEDQINTAEVTVHSPGPVTEGRVRIYSCKYSFLCRSVVVDDRNRVAVYDLLADTKIRLKASSSHFLLHKVCIISAEEFSPEYVDPKVQCIAAYRSNSDGSPKDDYCGSVFSAACIPSVFETPPGALVLDAFKDGKISEVEENILHDPLSATLPVGSVRGVTLTPLQVVAANQIELDISEPMVSVTVMIPDGRMLVLENILVVPADTYSHKILDKKTVDKSFDFISQCGGNSFYIDPERSSAFCKDSVRSLVAFYNNGALACACHSAGATSPACSPLGGQCVCRPNIIGRRCSRCQTGYYGFPFCKPCNCGQRLCDDMTGKCICPPRTVKPKCEVCEKYYFSYHPLAGCKGCNCSEKGIVDVASPECDKISGQCKCKPGIKGRQCDQCAPGTYGFPNCVPCSCNRDGTEPDVCDPQTGTCLCKFVDMRNWRLEAVDERMDIPVTFNPVSNSVVADVQELPASVHNLYWKAPPSYLGEKLSSYGGFLSYQVKSFGLPSEGMVLLDKKPDIRLTGKQMEVVYMDPNNPLPDRQYYGRVQLVEVLVYNGGSNIQGSFRHAGSGKAVSREELMTVLSRLDGLHIRALYFTETQRLTLGEVGLEEATGEGSGSIAHSVEVCACPPEYAGDSCQECGIGFYRENKGIFAGRCVPCNCNGNSNRCQDDTGKCIDCQYNTAGEKCEHCKDGYFGDATQGSCRECPCPYTNRFAAGCVANGEEIQCLCKEGYTGARCERCAPGYFGNPQKYGGFCQKCNCNNNGQLASCDHLTGECFNNEPKDVDPNEDCDSCDSCVITLLKDLSTIGDELQLIKSQLQNVHASSHTLEQMRDLETRIKDLKVLLNNYRSVVHNQGSKVDELETEFIKLNHDVDALQEKAEMNYKEAERLFNNFGQTHQKGKDLVSQIQIVVNNIRVLLEQVGGTNAEGNNLPLGDAAEELAEAQRMMAEMRSRGFGQLQAEAEKERMEAQRLLARIKNELQKYHQENRGLIKVVRDALNEYESKITDLREALNDATAQIKQAEGLNKDNTVLLEDIKKRIEETNVQQNGVLNILSSARSSLTQAKSVLGLLQESKEEYESLAAQLDGARKDMNEKVANLSSASKEPLVVRAEEHAKSLQDLAKQLEEIKNSARRDELVGCAVEASTAYDSIIGAIKAAEEAAKQAGKAADSALSTVKREDLSGKAARLKTESSALMDQAQETKRTLQAIGPNLEDLKQRLDVTDGKTNTLKIDLVTAQNNLNGINRGDIDSIITSARNMAENANSVTNSVLGELVPIEAEVERIKSNYGSTQSASFNKALMEANNSVKNLTNQLPDLFSKIKSINQQLMPISNISENINRIRELIQQARDAANKVAIPMRFNGSSGVEVRPPNNLEDLKGYTSLSLFIQRPKQRSDTQQRANRFVLYLGNKNASKDYIGMAVKAGYLTCVYNLGGGDGEVRVQSLVTQSDTEEAVMDQVTFERIYQYAKLKYIKAATSISPGYESPRSASSGDSDMLLNLDPSSVVFYVGGYPPDFRPPDNLNYPRYEGCIELNSLNEHIVSLYNFKRTFNLNTTEVQPCRRYKEETDQSYFEGTGYASVTVGERSGERVRYEQTIETTADEGIVFFAANGDQFISVLIRNGHTVFRYKLDSETPEEVEARKTVNDGTYQQINLVLDRRNKVVYVSPGIRANIQVFNFTEYYLGGVPSFLREQFNISTPPFRGCMKNVKNPSTASVVFDKTFGVSKKCSDDWKLVRSAAFSKDGTLSLSATDFPFLKDFQVGFGFQTTVSAGTLLNYNLRPDVLSIFLSPGSVTAKIRDKEIKLEKKYEDGSMHYVTVIKTGNRVHMMVDDESKAIDSPRSSSSQESNRPIKFGGDNFEGCISNIFIERAGQLPEVQNLVANTGKTGVSLGACQEYENLEPMLLQEFKKPLRLKMLKNEKYLDYLKTANVQNHTIPAPLHDSSEAYLLGSIPNSFISYMFSPLLSTDRLHFSVDVRTRSSRGLIVFMEESSENSYMALHISKGRFVFSLGSGEKQIKVKTNIKYNDGQWHTVVFSTDGKNARLVIDGLRSQHRKLATNSAINIRPPVYVGGLPPLKRQNMPMRSFKGCLRNFKMNGKAMNEPQQKNGVIPCLDLPTDTGIYFFNEGGYITIGNLLMSVDFKIVFTIRPRSSTGVLLHAGSKQDNYLTVYMKGGKVIAAGNSDAGEFQASVTPKKPLSDGQWHTIAVSQKENTVQLEVGTQSNYTTVLQPSPPRRVYQPLYFGKIPANLDTPWLPVEDPFFGCLRNITINDKHVSTRRISEVHGAVNLHGCPEK</sequence>
<feature type="disulfide bond" evidence="12">
    <location>
        <begin position="1250"/>
        <end position="1267"/>
    </location>
</feature>
<dbReference type="SMART" id="SM00181">
    <property type="entry name" value="EGF"/>
    <property type="match status" value="7"/>
</dbReference>
<evidence type="ECO:0000256" key="8">
    <source>
        <dbReference type="ARBA" id="ARBA00023054"/>
    </source>
</evidence>
<dbReference type="SUPFAM" id="SSF49899">
    <property type="entry name" value="Concanavalin A-like lectins/glucanases"/>
    <property type="match status" value="5"/>
</dbReference>
<dbReference type="GO" id="GO:0007155">
    <property type="term" value="P:cell adhesion"/>
    <property type="evidence" value="ECO:0007669"/>
    <property type="project" value="UniProtKB-KW"/>
</dbReference>
<evidence type="ECO:0000313" key="19">
    <source>
        <dbReference type="Proteomes" id="UP000276834"/>
    </source>
</evidence>
<comment type="subcellular location">
    <subcellularLocation>
        <location evidence="1">Secreted</location>
        <location evidence="1">Extracellular space</location>
        <location evidence="1">Extracellular matrix</location>
        <location evidence="1">Basement membrane</location>
    </subcellularLocation>
</comment>
<evidence type="ECO:0000256" key="12">
    <source>
        <dbReference type="PROSITE-ProRule" id="PRU00460"/>
    </source>
</evidence>
<feature type="domain" description="Laminin EGF-like" evidence="15">
    <location>
        <begin position="1248"/>
        <end position="1293"/>
    </location>
</feature>
<evidence type="ECO:0000259" key="17">
    <source>
        <dbReference type="PROSITE" id="PS51117"/>
    </source>
</evidence>
<feature type="domain" description="Laminin G" evidence="14">
    <location>
        <begin position="2923"/>
        <end position="3089"/>
    </location>
</feature>
<evidence type="ECO:0000259" key="14">
    <source>
        <dbReference type="PROSITE" id="PS50025"/>
    </source>
</evidence>
<feature type="disulfide bond" evidence="12">
    <location>
        <begin position="1682"/>
        <end position="1694"/>
    </location>
</feature>
<evidence type="ECO:0000256" key="11">
    <source>
        <dbReference type="ARBA" id="ARBA00023292"/>
    </source>
</evidence>
<feature type="domain" description="Laminin EGF-like" evidence="15">
    <location>
        <begin position="507"/>
        <end position="551"/>
    </location>
</feature>
<dbReference type="Pfam" id="PF06009">
    <property type="entry name" value="Laminin_II"/>
    <property type="match status" value="1"/>
</dbReference>
<dbReference type="GO" id="GO:0045995">
    <property type="term" value="P:regulation of embryonic development"/>
    <property type="evidence" value="ECO:0007669"/>
    <property type="project" value="InterPro"/>
</dbReference>
<feature type="coiled-coil region" evidence="13">
    <location>
        <begin position="1808"/>
        <end position="1856"/>
    </location>
</feature>
<feature type="disulfide bond" evidence="12">
    <location>
        <begin position="527"/>
        <end position="536"/>
    </location>
</feature>
<comment type="caution">
    <text evidence="12">Lacks conserved residue(s) required for the propagation of feature annotation.</text>
</comment>
<feature type="domain" description="Laminin EGF-like" evidence="15">
    <location>
        <begin position="646"/>
        <end position="698"/>
    </location>
</feature>
<feature type="disulfide bond" evidence="12">
    <location>
        <begin position="552"/>
        <end position="564"/>
    </location>
</feature>
<dbReference type="PROSITE" id="PS51117">
    <property type="entry name" value="LAMININ_NTER"/>
    <property type="match status" value="1"/>
</dbReference>
<feature type="domain" description="Laminin EGF-like" evidence="15">
    <location>
        <begin position="1682"/>
        <end position="1734"/>
    </location>
</feature>
<evidence type="ECO:0008006" key="20">
    <source>
        <dbReference type="Google" id="ProtNLM"/>
    </source>
</evidence>
<dbReference type="PROSITE" id="PS51115">
    <property type="entry name" value="LAMININ_IVA"/>
    <property type="match status" value="1"/>
</dbReference>
<feature type="domain" description="Laminin EGF-like" evidence="15">
    <location>
        <begin position="1635"/>
        <end position="1681"/>
    </location>
</feature>
<dbReference type="GO" id="GO:0009888">
    <property type="term" value="P:tissue development"/>
    <property type="evidence" value="ECO:0007669"/>
    <property type="project" value="TreeGrafter"/>
</dbReference>
<dbReference type="InterPro" id="IPR009254">
    <property type="entry name" value="Laminin_aI"/>
</dbReference>
<feature type="domain" description="Laminin G" evidence="14">
    <location>
        <begin position="2545"/>
        <end position="2706"/>
    </location>
</feature>
<dbReference type="PRINTS" id="PR00011">
    <property type="entry name" value="EGFLAMININ"/>
</dbReference>
<dbReference type="FunFam" id="2.10.25.10:FF:000069">
    <property type="entry name" value="Laminin subunit alpha 1"/>
    <property type="match status" value="1"/>
</dbReference>
<dbReference type="FunFam" id="2.10.25.10:FF:000090">
    <property type="entry name" value="laminin subunit alpha"/>
    <property type="match status" value="1"/>
</dbReference>
<dbReference type="GO" id="GO:0005576">
    <property type="term" value="C:extracellular region"/>
    <property type="evidence" value="ECO:0007669"/>
    <property type="project" value="UniProtKB-ARBA"/>
</dbReference>
<keyword evidence="8 13" id="KW-0175">Coiled coil</keyword>
<dbReference type="Pfam" id="PF02210">
    <property type="entry name" value="Laminin_G_2"/>
    <property type="match status" value="4"/>
</dbReference>
<organism evidence="18 19">
    <name type="scientific">Chloebia gouldiae</name>
    <name type="common">Gouldian finch</name>
    <name type="synonym">Erythrura gouldiae</name>
    <dbReference type="NCBI Taxonomy" id="44316"/>
    <lineage>
        <taxon>Eukaryota</taxon>
        <taxon>Metazoa</taxon>
        <taxon>Chordata</taxon>
        <taxon>Craniata</taxon>
        <taxon>Vertebrata</taxon>
        <taxon>Euteleostomi</taxon>
        <taxon>Archelosauria</taxon>
        <taxon>Archosauria</taxon>
        <taxon>Dinosauria</taxon>
        <taxon>Saurischia</taxon>
        <taxon>Theropoda</taxon>
        <taxon>Coelurosauria</taxon>
        <taxon>Aves</taxon>
        <taxon>Neognathae</taxon>
        <taxon>Neoaves</taxon>
        <taxon>Telluraves</taxon>
        <taxon>Australaves</taxon>
        <taxon>Passeriformes</taxon>
        <taxon>Passeroidea</taxon>
        <taxon>Passeridae</taxon>
        <taxon>Chloebia</taxon>
    </lineage>
</organism>
<dbReference type="STRING" id="44316.ENSEGOP00005000241"/>
<proteinExistence type="predicted"/>
<dbReference type="InterPro" id="IPR002049">
    <property type="entry name" value="LE_dom"/>
</dbReference>
<keyword evidence="5" id="KW-0677">Repeat</keyword>
<dbReference type="GO" id="GO:0005102">
    <property type="term" value="F:signaling receptor binding"/>
    <property type="evidence" value="ECO:0007669"/>
    <property type="project" value="InterPro"/>
</dbReference>
<feature type="domain" description="Laminin G" evidence="14">
    <location>
        <begin position="3096"/>
        <end position="3268"/>
    </location>
</feature>
<dbReference type="InterPro" id="IPR050440">
    <property type="entry name" value="Laminin/Netrin_ECM"/>
</dbReference>
<dbReference type="InterPro" id="IPR008211">
    <property type="entry name" value="Laminin_N"/>
</dbReference>
<feature type="coiled-coil region" evidence="13">
    <location>
        <begin position="2049"/>
        <end position="2116"/>
    </location>
</feature>
<feature type="disulfide bond" evidence="12">
    <location>
        <begin position="1269"/>
        <end position="1278"/>
    </location>
</feature>
<dbReference type="CDD" id="cd00055">
    <property type="entry name" value="EGF_Lam"/>
    <property type="match status" value="13"/>
</dbReference>
<keyword evidence="2" id="KW-0964">Secreted</keyword>
<dbReference type="InterPro" id="IPR000742">
    <property type="entry name" value="EGF"/>
</dbReference>
<keyword evidence="9 12" id="KW-1015">Disulfide bond</keyword>
<dbReference type="GO" id="GO:0030334">
    <property type="term" value="P:regulation of cell migration"/>
    <property type="evidence" value="ECO:0007669"/>
    <property type="project" value="InterPro"/>
</dbReference>
<feature type="disulfide bond" evidence="12">
    <location>
        <begin position="378"/>
        <end position="387"/>
    </location>
</feature>
<dbReference type="GO" id="GO:0030155">
    <property type="term" value="P:regulation of cell adhesion"/>
    <property type="evidence" value="ECO:0007669"/>
    <property type="project" value="InterPro"/>
</dbReference>
<dbReference type="PROSITE" id="PS50027">
    <property type="entry name" value="EGF_LAM_2"/>
    <property type="match status" value="9"/>
</dbReference>
<dbReference type="FunFam" id="2.60.120.200:FF:000150">
    <property type="entry name" value="Laminin subunit alpha 5"/>
    <property type="match status" value="1"/>
</dbReference>
<keyword evidence="11 12" id="KW-0424">Laminin EGF-like domain</keyword>
<keyword evidence="10" id="KW-0325">Glycoprotein</keyword>
<dbReference type="Proteomes" id="UP000276834">
    <property type="component" value="Unassembled WGS sequence"/>
</dbReference>
<dbReference type="PROSITE" id="PS50025">
    <property type="entry name" value="LAM_G_DOMAIN"/>
    <property type="match status" value="5"/>
</dbReference>
<name>A0A3L8T272_CHLGU</name>
<dbReference type="SMART" id="SM00180">
    <property type="entry name" value="EGF_Lam"/>
    <property type="match status" value="12"/>
</dbReference>
<feature type="domain" description="Laminin G" evidence="14">
    <location>
        <begin position="2713"/>
        <end position="2871"/>
    </location>
</feature>
<evidence type="ECO:0000256" key="6">
    <source>
        <dbReference type="ARBA" id="ARBA00022869"/>
    </source>
</evidence>
<evidence type="ECO:0000259" key="15">
    <source>
        <dbReference type="PROSITE" id="PS50027"/>
    </source>
</evidence>
<evidence type="ECO:0000256" key="13">
    <source>
        <dbReference type="SAM" id="Coils"/>
    </source>
</evidence>
<dbReference type="Gene3D" id="2.60.120.260">
    <property type="entry name" value="Galactose-binding domain-like"/>
    <property type="match status" value="1"/>
</dbReference>
<reference evidence="18 19" key="1">
    <citation type="journal article" date="2018" name="Proc. R. Soc. B">
        <title>A non-coding region near Follistatin controls head colour polymorphism in the Gouldian finch.</title>
        <authorList>
            <person name="Toomey M.B."/>
            <person name="Marques C.I."/>
            <person name="Andrade P."/>
            <person name="Araujo P.M."/>
            <person name="Sabatino S."/>
            <person name="Gazda M.A."/>
            <person name="Afonso S."/>
            <person name="Lopes R.J."/>
            <person name="Corbo J.C."/>
            <person name="Carneiro M."/>
        </authorList>
    </citation>
    <scope>NUCLEOTIDE SEQUENCE [LARGE SCALE GENOMIC DNA]</scope>
    <source>
        <strain evidence="18">Red01</strain>
        <tissue evidence="18">Muscle</tissue>
    </source>
</reference>
<dbReference type="OrthoDB" id="18487at2759"/>
<dbReference type="InterPro" id="IPR056863">
    <property type="entry name" value="LMN_ATRN_NET-like_EGF"/>
</dbReference>
<evidence type="ECO:0000256" key="9">
    <source>
        <dbReference type="ARBA" id="ARBA00023157"/>
    </source>
</evidence>
<comment type="caution">
    <text evidence="18">The sequence shown here is derived from an EMBL/GenBank/DDBJ whole genome shotgun (WGS) entry which is preliminary data.</text>
</comment>
<dbReference type="GO" id="GO:0005201">
    <property type="term" value="F:extracellular matrix structural constituent"/>
    <property type="evidence" value="ECO:0007669"/>
    <property type="project" value="TreeGrafter"/>
</dbReference>
<feature type="domain" description="Laminin EGF-like" evidence="15">
    <location>
        <begin position="359"/>
        <end position="402"/>
    </location>
</feature>
<feature type="coiled-coil region" evidence="13">
    <location>
        <begin position="1911"/>
        <end position="2003"/>
    </location>
</feature>
<keyword evidence="4" id="KW-0732">Signal</keyword>
<dbReference type="Gene3D" id="2.10.25.10">
    <property type="entry name" value="Laminin"/>
    <property type="match status" value="11"/>
</dbReference>
<dbReference type="InterPro" id="IPR013320">
    <property type="entry name" value="ConA-like_dom_sf"/>
</dbReference>
<feature type="domain" description="Laminin EGF-like" evidence="15">
    <location>
        <begin position="552"/>
        <end position="596"/>
    </location>
</feature>
<dbReference type="FunFam" id="2.10.25.10:FF:000033">
    <property type="entry name" value="Laminin subunit alpha 2"/>
    <property type="match status" value="1"/>
</dbReference>
<accession>A0A3L8T272</accession>
<dbReference type="EMBL" id="QUSF01000001">
    <property type="protein sequence ID" value="RLW13352.1"/>
    <property type="molecule type" value="Genomic_DNA"/>
</dbReference>
<feature type="disulfide bond" evidence="12">
    <location>
        <begin position="507"/>
        <end position="519"/>
    </location>
</feature>
<dbReference type="SMART" id="SM00136">
    <property type="entry name" value="LamNT"/>
    <property type="match status" value="1"/>
</dbReference>
<evidence type="ECO:0000256" key="1">
    <source>
        <dbReference type="ARBA" id="ARBA00004302"/>
    </source>
</evidence>
<keyword evidence="3" id="KW-0272">Extracellular matrix</keyword>
<feature type="non-terminal residue" evidence="18">
    <location>
        <position position="1"/>
    </location>
</feature>
<feature type="domain" description="Laminin IV type A" evidence="16">
    <location>
        <begin position="1411"/>
        <end position="1601"/>
    </location>
</feature>
<dbReference type="PANTHER" id="PTHR10574:SF445">
    <property type="entry name" value="LAMININ SUBUNIT ALPHA 3"/>
    <property type="match status" value="1"/>
</dbReference>
<dbReference type="Pfam" id="PF24973">
    <property type="entry name" value="EGF_LMN_ATRN"/>
    <property type="match status" value="1"/>
</dbReference>
<feature type="domain" description="Laminin EGF-like" evidence="15">
    <location>
        <begin position="1338"/>
        <end position="1386"/>
    </location>
</feature>
<feature type="coiled-coil region" evidence="13">
    <location>
        <begin position="2285"/>
        <end position="2332"/>
    </location>
</feature>
<dbReference type="InterPro" id="IPR010307">
    <property type="entry name" value="Laminin_dom_II"/>
</dbReference>
<dbReference type="FunFam" id="2.60.120.200:FF:000056">
    <property type="entry name" value="Laminin subunit alpha 3"/>
    <property type="match status" value="1"/>
</dbReference>
<feature type="domain" description="Laminin N-terminal" evidence="17">
    <location>
        <begin position="1"/>
        <end position="217"/>
    </location>
</feature>
<feature type="disulfide bond" evidence="12">
    <location>
        <begin position="1705"/>
        <end position="1714"/>
    </location>
</feature>
<feature type="disulfide bond" evidence="12">
    <location>
        <begin position="1654"/>
        <end position="1663"/>
    </location>
</feature>
<dbReference type="InterPro" id="IPR001791">
    <property type="entry name" value="Laminin_G"/>
</dbReference>
<dbReference type="SUPFAM" id="SSF57196">
    <property type="entry name" value="EGF/Laminin"/>
    <property type="match status" value="11"/>
</dbReference>
<dbReference type="Pfam" id="PF00052">
    <property type="entry name" value="Laminin_B"/>
    <property type="match status" value="1"/>
</dbReference>
<dbReference type="Pfam" id="PF00053">
    <property type="entry name" value="EGF_laminin"/>
    <property type="match status" value="12"/>
</dbReference>
<dbReference type="GO" id="GO:0007411">
    <property type="term" value="P:axon guidance"/>
    <property type="evidence" value="ECO:0007669"/>
    <property type="project" value="TreeGrafter"/>
</dbReference>
<feature type="disulfide bond" evidence="12">
    <location>
        <begin position="616"/>
        <end position="625"/>
    </location>
</feature>
<feature type="disulfide bond" evidence="12">
    <location>
        <begin position="1362"/>
        <end position="1371"/>
    </location>
</feature>
<dbReference type="Gene3D" id="2.60.120.200">
    <property type="match status" value="5"/>
</dbReference>
<dbReference type="FunFam" id="2.60.120.260:FF:000092">
    <property type="entry name" value="Laminin subunit alpha-3"/>
    <property type="match status" value="1"/>
</dbReference>
<evidence type="ECO:0000259" key="16">
    <source>
        <dbReference type="PROSITE" id="PS51115"/>
    </source>
</evidence>
<evidence type="ECO:0000256" key="5">
    <source>
        <dbReference type="ARBA" id="ARBA00022737"/>
    </source>
</evidence>
<dbReference type="FunFam" id="2.10.25.10:FF:000034">
    <property type="entry name" value="Laminin subunit alpha 3"/>
    <property type="match status" value="2"/>
</dbReference>
<feature type="disulfide bond" evidence="12">
    <location>
        <begin position="1248"/>
        <end position="1260"/>
    </location>
</feature>
<dbReference type="Pfam" id="PF06008">
    <property type="entry name" value="Laminin_I"/>
    <property type="match status" value="1"/>
</dbReference>
<feature type="disulfide bond" evidence="12">
    <location>
        <begin position="572"/>
        <end position="581"/>
    </location>
</feature>
<feature type="domain" description="Laminin G" evidence="14">
    <location>
        <begin position="2334"/>
        <end position="2538"/>
    </location>
</feature>
<dbReference type="PROSITE" id="PS01248">
    <property type="entry name" value="EGF_LAM_1"/>
    <property type="match status" value="4"/>
</dbReference>
<dbReference type="CDD" id="cd00110">
    <property type="entry name" value="LamG"/>
    <property type="match status" value="5"/>
</dbReference>
<evidence type="ECO:0000256" key="3">
    <source>
        <dbReference type="ARBA" id="ARBA00022530"/>
    </source>
</evidence>
<dbReference type="InterPro" id="IPR000034">
    <property type="entry name" value="Laminin_IV"/>
</dbReference>
<evidence type="ECO:0000256" key="4">
    <source>
        <dbReference type="ARBA" id="ARBA00022729"/>
    </source>
</evidence>
<dbReference type="FunFam" id="2.10.25.10:FF:000188">
    <property type="entry name" value="Laminin subunit gamma 2"/>
    <property type="match status" value="1"/>
</dbReference>
<dbReference type="FunFam" id="2.10.25.10:FF:000083">
    <property type="entry name" value="Laminin subunit alpha"/>
    <property type="match status" value="2"/>
</dbReference>
<protein>
    <recommendedName>
        <fullName evidence="20">Laminin subunit alpha 3</fullName>
    </recommendedName>
</protein>
<keyword evidence="7" id="KW-0130">Cell adhesion</keyword>
<dbReference type="Pfam" id="PF00055">
    <property type="entry name" value="Laminin_N"/>
    <property type="match status" value="1"/>
</dbReference>
<keyword evidence="6" id="KW-0084">Basement membrane</keyword>
<dbReference type="GO" id="GO:0005604">
    <property type="term" value="C:basement membrane"/>
    <property type="evidence" value="ECO:0007669"/>
    <property type="project" value="UniProtKB-SubCell"/>
</dbReference>
<dbReference type="SMART" id="SM00282">
    <property type="entry name" value="LamG"/>
    <property type="match status" value="5"/>
</dbReference>
<dbReference type="PANTHER" id="PTHR10574">
    <property type="entry name" value="NETRIN/LAMININ-RELATED"/>
    <property type="match status" value="1"/>
</dbReference>
<feature type="domain" description="Laminin EGF-like" evidence="15">
    <location>
        <begin position="600"/>
        <end position="645"/>
    </location>
</feature>
<keyword evidence="19" id="KW-1185">Reference proteome</keyword>
<dbReference type="GO" id="GO:0009887">
    <property type="term" value="P:animal organ morphogenesis"/>
    <property type="evidence" value="ECO:0007669"/>
    <property type="project" value="TreeGrafter"/>
</dbReference>
<dbReference type="SMART" id="SM00281">
    <property type="entry name" value="LamB"/>
    <property type="match status" value="1"/>
</dbReference>
<gene>
    <name evidence="18" type="ORF">DV515_00000205</name>
</gene>
<evidence type="ECO:0000256" key="7">
    <source>
        <dbReference type="ARBA" id="ARBA00022889"/>
    </source>
</evidence>
<evidence type="ECO:0000256" key="2">
    <source>
        <dbReference type="ARBA" id="ARBA00022525"/>
    </source>
</evidence>
<feature type="disulfide bond" evidence="12">
    <location>
        <begin position="669"/>
        <end position="678"/>
    </location>
</feature>
<evidence type="ECO:0000313" key="18">
    <source>
        <dbReference type="EMBL" id="RLW13352.1"/>
    </source>
</evidence>
<evidence type="ECO:0000256" key="10">
    <source>
        <dbReference type="ARBA" id="ARBA00023180"/>
    </source>
</evidence>